<dbReference type="AlphaFoldDB" id="A0A4S3J6Y1"/>
<dbReference type="Proteomes" id="UP000308092">
    <property type="component" value="Unassembled WGS sequence"/>
</dbReference>
<evidence type="ECO:0000256" key="2">
    <source>
        <dbReference type="SAM" id="Phobius"/>
    </source>
</evidence>
<reference evidence="4 5" key="1">
    <citation type="submission" date="2019-03" db="EMBL/GenBank/DDBJ databases">
        <title>The genome sequence of a newly discovered highly antifungal drug resistant Aspergillus species, Aspergillus tanneri NIH 1004.</title>
        <authorList>
            <person name="Mounaud S."/>
            <person name="Singh I."/>
            <person name="Joardar V."/>
            <person name="Pakala S."/>
            <person name="Pakala S."/>
            <person name="Venepally P."/>
            <person name="Hoover J."/>
            <person name="Nierman W."/>
            <person name="Chung J."/>
            <person name="Losada L."/>
        </authorList>
    </citation>
    <scope>NUCLEOTIDE SEQUENCE [LARGE SCALE GENOMIC DNA]</scope>
    <source>
        <strain evidence="4 5">NIH1004</strain>
    </source>
</reference>
<feature type="region of interest" description="Disordered" evidence="1">
    <location>
        <begin position="1"/>
        <end position="31"/>
    </location>
</feature>
<dbReference type="Proteomes" id="UP000324241">
    <property type="component" value="Unassembled WGS sequence"/>
</dbReference>
<dbReference type="VEuPathDB" id="FungiDB:EYZ11_011908"/>
<protein>
    <submittedName>
        <fullName evidence="4">Uncharacterized protein</fullName>
    </submittedName>
</protein>
<dbReference type="GeneID" id="54334243"/>
<name>A0A4S3J6Y1_9EURO</name>
<dbReference type="OrthoDB" id="4328642at2759"/>
<evidence type="ECO:0000313" key="3">
    <source>
        <dbReference type="EMBL" id="KAA8642597.1"/>
    </source>
</evidence>
<comment type="caution">
    <text evidence="4">The sequence shown here is derived from an EMBL/GenBank/DDBJ whole genome shotgun (WGS) entry which is preliminary data.</text>
</comment>
<keyword evidence="2" id="KW-1133">Transmembrane helix</keyword>
<dbReference type="EMBL" id="QUQM01000008">
    <property type="protein sequence ID" value="KAA8642597.1"/>
    <property type="molecule type" value="Genomic_DNA"/>
</dbReference>
<organism evidence="4 5">
    <name type="scientific">Aspergillus tanneri</name>
    <dbReference type="NCBI Taxonomy" id="1220188"/>
    <lineage>
        <taxon>Eukaryota</taxon>
        <taxon>Fungi</taxon>
        <taxon>Dikarya</taxon>
        <taxon>Ascomycota</taxon>
        <taxon>Pezizomycotina</taxon>
        <taxon>Eurotiomycetes</taxon>
        <taxon>Eurotiomycetidae</taxon>
        <taxon>Eurotiales</taxon>
        <taxon>Aspergillaceae</taxon>
        <taxon>Aspergillus</taxon>
        <taxon>Aspergillus subgen. Circumdati</taxon>
    </lineage>
</organism>
<sequence>MYQTIIPGSRPQSGGLTNRVGSRDNSSNSPKIPIRSLYVQRAVWITAGGGMAATLQGVYMMLRSFRGFKYF</sequence>
<proteinExistence type="predicted"/>
<reference evidence="3 6" key="2">
    <citation type="submission" date="2019-08" db="EMBL/GenBank/DDBJ databases">
        <title>The genome sequence of a newly discovered highly antifungal drug resistant Aspergillus species, Aspergillus tanneri NIH 1004.</title>
        <authorList>
            <person name="Mounaud S."/>
            <person name="Singh I."/>
            <person name="Joardar V."/>
            <person name="Pakala S."/>
            <person name="Pakala S."/>
            <person name="Venepally P."/>
            <person name="Chung J.K."/>
            <person name="Losada L."/>
            <person name="Nierman W.C."/>
        </authorList>
    </citation>
    <scope>NUCLEOTIDE SEQUENCE [LARGE SCALE GENOMIC DNA]</scope>
    <source>
        <strain evidence="3 6">NIH1004</strain>
    </source>
</reference>
<dbReference type="EMBL" id="SOSA01000797">
    <property type="protein sequence ID" value="THC88641.1"/>
    <property type="molecule type" value="Genomic_DNA"/>
</dbReference>
<keyword evidence="5" id="KW-1185">Reference proteome</keyword>
<evidence type="ECO:0000313" key="5">
    <source>
        <dbReference type="Proteomes" id="UP000308092"/>
    </source>
</evidence>
<evidence type="ECO:0000256" key="1">
    <source>
        <dbReference type="SAM" id="MobiDB-lite"/>
    </source>
</evidence>
<dbReference type="RefSeq" id="XP_033421959.1">
    <property type="nucleotide sequence ID" value="XM_033576104.1"/>
</dbReference>
<feature type="transmembrane region" description="Helical" evidence="2">
    <location>
        <begin position="42"/>
        <end position="62"/>
    </location>
</feature>
<keyword evidence="2" id="KW-0472">Membrane</keyword>
<evidence type="ECO:0000313" key="4">
    <source>
        <dbReference type="EMBL" id="THC88641.1"/>
    </source>
</evidence>
<evidence type="ECO:0000313" key="6">
    <source>
        <dbReference type="Proteomes" id="UP000324241"/>
    </source>
</evidence>
<accession>A0A4S3J6Y1</accession>
<keyword evidence="2" id="KW-0812">Transmembrane</keyword>
<gene>
    <name evidence="3" type="ORF">ATNIH1004_011542</name>
    <name evidence="4" type="ORF">EYZ11_011908</name>
</gene>
<feature type="compositionally biased region" description="Polar residues" evidence="1">
    <location>
        <begin position="10"/>
        <end position="30"/>
    </location>
</feature>